<dbReference type="GeneID" id="37177690"/>
<accession>A0A8T8WN97</accession>
<organism evidence="1 2">
    <name type="scientific">Aspergillus japonicus CBS 114.51</name>
    <dbReference type="NCBI Taxonomy" id="1448312"/>
    <lineage>
        <taxon>Eukaryota</taxon>
        <taxon>Fungi</taxon>
        <taxon>Dikarya</taxon>
        <taxon>Ascomycota</taxon>
        <taxon>Pezizomycotina</taxon>
        <taxon>Eurotiomycetes</taxon>
        <taxon>Eurotiomycetidae</taxon>
        <taxon>Eurotiales</taxon>
        <taxon>Aspergillaceae</taxon>
        <taxon>Aspergillus</taxon>
        <taxon>Aspergillus subgen. Circumdati</taxon>
    </lineage>
</organism>
<evidence type="ECO:0000313" key="2">
    <source>
        <dbReference type="Proteomes" id="UP000249497"/>
    </source>
</evidence>
<keyword evidence="2" id="KW-1185">Reference proteome</keyword>
<reference evidence="1 2" key="1">
    <citation type="submission" date="2018-02" db="EMBL/GenBank/DDBJ databases">
        <title>The genomes of Aspergillus section Nigri reveals drivers in fungal speciation.</title>
        <authorList>
            <consortium name="DOE Joint Genome Institute"/>
            <person name="Vesth T.C."/>
            <person name="Nybo J."/>
            <person name="Theobald S."/>
            <person name="Brandl J."/>
            <person name="Frisvad J.C."/>
            <person name="Nielsen K.F."/>
            <person name="Lyhne E.K."/>
            <person name="Kogle M.E."/>
            <person name="Kuo A."/>
            <person name="Riley R."/>
            <person name="Clum A."/>
            <person name="Nolan M."/>
            <person name="Lipzen A."/>
            <person name="Salamov A."/>
            <person name="Henrissat B."/>
            <person name="Wiebenga A."/>
            <person name="De vries R.P."/>
            <person name="Grigoriev I.V."/>
            <person name="Mortensen U.H."/>
            <person name="Andersen M.R."/>
            <person name="Baker S.E."/>
        </authorList>
    </citation>
    <scope>NUCLEOTIDE SEQUENCE [LARGE SCALE GENOMIC DNA]</scope>
    <source>
        <strain evidence="1 2">CBS 114.51</strain>
    </source>
</reference>
<gene>
    <name evidence="1" type="ORF">BO86DRAFT_404276</name>
</gene>
<protein>
    <submittedName>
        <fullName evidence="1">Uncharacterized protein</fullName>
    </submittedName>
</protein>
<proteinExistence type="predicted"/>
<dbReference type="Proteomes" id="UP000249497">
    <property type="component" value="Unassembled WGS sequence"/>
</dbReference>
<dbReference type="AlphaFoldDB" id="A0A8T8WN97"/>
<sequence>MAALAANADGSWGIAQPYERLRAPRAVAVQRINALLLEGYKLHDEPIQLGPAAIERLRGQ</sequence>
<dbReference type="RefSeq" id="XP_025522773.1">
    <property type="nucleotide sequence ID" value="XM_025673998.1"/>
</dbReference>
<dbReference type="EMBL" id="KZ824856">
    <property type="protein sequence ID" value="RAH76879.1"/>
    <property type="molecule type" value="Genomic_DNA"/>
</dbReference>
<name>A0A8T8WN97_ASPJA</name>
<evidence type="ECO:0000313" key="1">
    <source>
        <dbReference type="EMBL" id="RAH76879.1"/>
    </source>
</evidence>
<dbReference type="OrthoDB" id="10582014at2759"/>